<comment type="catalytic activity">
    <reaction evidence="13">
        <text>ATP + H2O + phospholipidSide 1 = ADP + phosphate + phospholipidSide 2.</text>
        <dbReference type="EC" id="7.6.2.1"/>
    </reaction>
</comment>
<dbReference type="GO" id="GO:0140326">
    <property type="term" value="F:ATPase-coupled intramembrane lipid transporter activity"/>
    <property type="evidence" value="ECO:0007669"/>
    <property type="project" value="UniProtKB-EC"/>
</dbReference>
<feature type="transmembrane region" description="Helical" evidence="13">
    <location>
        <begin position="1019"/>
        <end position="1039"/>
    </location>
</feature>
<evidence type="ECO:0000256" key="3">
    <source>
        <dbReference type="ARBA" id="ARBA00022723"/>
    </source>
</evidence>
<dbReference type="InterPro" id="IPR032631">
    <property type="entry name" value="P-type_ATPase_N"/>
</dbReference>
<dbReference type="FunFam" id="2.70.150.10:FF:000054">
    <property type="entry name" value="Phospholipid-transporting ATPase"/>
    <property type="match status" value="1"/>
</dbReference>
<evidence type="ECO:0000256" key="2">
    <source>
        <dbReference type="ARBA" id="ARBA00022692"/>
    </source>
</evidence>
<evidence type="ECO:0000313" key="16">
    <source>
        <dbReference type="EMBL" id="EGR28204.1"/>
    </source>
</evidence>
<dbReference type="InterPro" id="IPR008250">
    <property type="entry name" value="ATPase_P-typ_transduc_dom_A_sf"/>
</dbReference>
<dbReference type="InterPro" id="IPR032630">
    <property type="entry name" value="P_typ_ATPase_c"/>
</dbReference>
<protein>
    <recommendedName>
        <fullName evidence="13">Phospholipid-transporting ATPase</fullName>
        <ecNumber evidence="13">7.6.2.1</ecNumber>
    </recommendedName>
</protein>
<dbReference type="SUPFAM" id="SSF81665">
    <property type="entry name" value="Calcium ATPase, transmembrane domain M"/>
    <property type="match status" value="1"/>
</dbReference>
<evidence type="ECO:0000256" key="6">
    <source>
        <dbReference type="ARBA" id="ARBA00022842"/>
    </source>
</evidence>
<feature type="binding site" evidence="11">
    <location>
        <position position="680"/>
    </location>
    <ligand>
        <name>ATP</name>
        <dbReference type="ChEBI" id="CHEBI:30616"/>
    </ligand>
</feature>
<dbReference type="InterPro" id="IPR018303">
    <property type="entry name" value="ATPase_P-typ_P_site"/>
</dbReference>
<keyword evidence="9 13" id="KW-0472">Membrane</keyword>
<feature type="domain" description="P-type ATPase C-terminal" evidence="15">
    <location>
        <begin position="842"/>
        <end position="1077"/>
    </location>
</feature>
<feature type="active site" description="4-aspartylphosphate intermediate" evidence="10">
    <location>
        <position position="409"/>
    </location>
</feature>
<dbReference type="RefSeq" id="XP_004027549.1">
    <property type="nucleotide sequence ID" value="XM_004027500.1"/>
</dbReference>
<feature type="binding site" evidence="11">
    <location>
        <position position="773"/>
    </location>
    <ligand>
        <name>ATP</name>
        <dbReference type="ChEBI" id="CHEBI:30616"/>
    </ligand>
</feature>
<dbReference type="PROSITE" id="PS00154">
    <property type="entry name" value="ATPASE_E1_E2"/>
    <property type="match status" value="1"/>
</dbReference>
<evidence type="ECO:0000256" key="5">
    <source>
        <dbReference type="ARBA" id="ARBA00022840"/>
    </source>
</evidence>
<evidence type="ECO:0000256" key="1">
    <source>
        <dbReference type="ARBA" id="ARBA00004141"/>
    </source>
</evidence>
<dbReference type="STRING" id="857967.G0R2T2"/>
<dbReference type="OrthoDB" id="377733at2759"/>
<dbReference type="OMA" id="NEKPEMF"/>
<reference evidence="16 17" key="1">
    <citation type="submission" date="2011-07" db="EMBL/GenBank/DDBJ databases">
        <authorList>
            <person name="Coyne R."/>
            <person name="Brami D."/>
            <person name="Johnson J."/>
            <person name="Hostetler J."/>
            <person name="Hannick L."/>
            <person name="Clark T."/>
            <person name="Cassidy-Hanley D."/>
            <person name="Inman J."/>
        </authorList>
    </citation>
    <scope>NUCLEOTIDE SEQUENCE [LARGE SCALE GENOMIC DNA]</scope>
    <source>
        <strain evidence="16 17">G5</strain>
    </source>
</reference>
<dbReference type="Pfam" id="PF13246">
    <property type="entry name" value="Cation_ATPase"/>
    <property type="match status" value="1"/>
</dbReference>
<accession>G0R2T2</accession>
<dbReference type="Proteomes" id="UP000008983">
    <property type="component" value="Unassembled WGS sequence"/>
</dbReference>
<keyword evidence="8 13" id="KW-1133">Transmembrane helix</keyword>
<dbReference type="InterPro" id="IPR044492">
    <property type="entry name" value="P_typ_ATPase_HD_dom"/>
</dbReference>
<keyword evidence="17" id="KW-1185">Reference proteome</keyword>
<feature type="binding site" evidence="11">
    <location>
        <position position="409"/>
    </location>
    <ligand>
        <name>ATP</name>
        <dbReference type="ChEBI" id="CHEBI:30616"/>
    </ligand>
</feature>
<keyword evidence="6 12" id="KW-0460">Magnesium</keyword>
<feature type="binding site" evidence="11">
    <location>
        <position position="681"/>
    </location>
    <ligand>
        <name>ATP</name>
        <dbReference type="ChEBI" id="CHEBI:30616"/>
    </ligand>
</feature>
<keyword evidence="5 11" id="KW-0067">ATP-binding</keyword>
<gene>
    <name evidence="16" type="ORF">IMG5_181330</name>
</gene>
<organism evidence="16 17">
    <name type="scientific">Ichthyophthirius multifiliis</name>
    <name type="common">White spot disease agent</name>
    <name type="synonym">Ich</name>
    <dbReference type="NCBI Taxonomy" id="5932"/>
    <lineage>
        <taxon>Eukaryota</taxon>
        <taxon>Sar</taxon>
        <taxon>Alveolata</taxon>
        <taxon>Ciliophora</taxon>
        <taxon>Intramacronucleata</taxon>
        <taxon>Oligohymenophorea</taxon>
        <taxon>Hymenostomatida</taxon>
        <taxon>Ophryoglenina</taxon>
        <taxon>Ichthyophthirius</taxon>
    </lineage>
</organism>
<dbReference type="PRINTS" id="PR00119">
    <property type="entry name" value="CATATPASE"/>
</dbReference>
<evidence type="ECO:0000256" key="13">
    <source>
        <dbReference type="RuleBase" id="RU362033"/>
    </source>
</evidence>
<evidence type="ECO:0000256" key="8">
    <source>
        <dbReference type="ARBA" id="ARBA00022989"/>
    </source>
</evidence>
<dbReference type="EC" id="7.6.2.1" evidence="13"/>
<dbReference type="Pfam" id="PF16209">
    <property type="entry name" value="PhoLip_ATPase_N"/>
    <property type="match status" value="1"/>
</dbReference>
<evidence type="ECO:0000256" key="4">
    <source>
        <dbReference type="ARBA" id="ARBA00022741"/>
    </source>
</evidence>
<dbReference type="GeneID" id="14904254"/>
<keyword evidence="16" id="KW-0378">Hydrolase</keyword>
<sequence>MSDHYTFQQDKYHKNNIELPFFSFQYTDEWQIQPERLIHTSKPDFDVCNNQIHTAKYSILTFLPLNLLEQFSNLPNLYFLVVGLLQMINEITNSERKPVIYVPLLVILIITAIKDIYEDIKRHKQDKKENQIPTLIYKNNKFVQDQSKNIRIGHIIKVRNNEQIPSDMILLYSSQQHQKGICYIETKNLDGETNLKTKEVPNQLLEDFKDENCVCQTYSLLKYEKPNPFLYKFQGIIEHQRGHEMIQTPLESHNFILRGCTLKQTEFIIGVVVYTGHQTKIMLNSVKSRGKKSTIQALMNKEIIVVFLVQIMFCILCAMLNFESSFLYYFGENLQGLKRSFWEVYGIWMLLFTNFIPISLLVTLDMVKFFQGMKINRDYKMVSEEGVKAVVQSSSLNEELGQVGVIFTDKTGTLTCNQLVFKGFGFKGKNFGLKNQSNSEKGFDENEEFLQQNKGDLEAFLKFLVICQEVIVQWDEKEKKLKFHSCSQDDLSLNEFAKKQGIFIGKKEENEMEILKKGFLNEKEDCYCIKICNVLEFTSSRKKMSVIFQKKDDDNQYFIYTKGADSVIFDSASNNSRKNGWFEKTRNQVEDFSKQGFRTLVLAQKIISKKQYLNWVYQIEEAKLSLDKNVKDIKVYQLYNEIENDLEIIGCTAIEDKLQQNVPQSIQKLREAGIQIWMLTGDKKETAINVAILSQIIEVSYKKIVLDFQNGINQESIEIRLSKIEEEIKETNEDIKICLIISGSALDSLAVQNKFLHQFMHLTSYADSMIVCRVSPKQKRQIVDMYRKKYPSITTLAIGDGANDVNMIIGAHVGVGIKGLEGQQAARVKYFIFIFFYQKNNQSSDFVIGEFQFLSRLVLYFGREFYRKNSSLVLYNFYKNIILVLPQFWFGFYNGFSGQFLYDIWVFQLYNILFTSAPIVLFAIFDKEYKGLFLVNNPWPYYLNGLNNYLFNSRIFWKTFFLAVFQASIIGVSSVLIIEFNSTVEHDNYLVLTGNFMYWNIVLLANIKIIILSTCLRGINILFLFLSFGLYVLLVVFVQQYPSFELFSVFQRLFQQTNFWVGQIFIIGTCIVFDIGLGLFDINNYGQYQKFENYQKLDEGNNQQTFNNIDICQKSENQKQTKILQKTQRKRQEKKNI</sequence>
<feature type="binding site" evidence="11">
    <location>
        <position position="803"/>
    </location>
    <ligand>
        <name>ATP</name>
        <dbReference type="ChEBI" id="CHEBI:30616"/>
    </ligand>
</feature>
<dbReference type="Gene3D" id="3.40.1110.10">
    <property type="entry name" value="Calcium-transporting ATPase, cytoplasmic domain N"/>
    <property type="match status" value="1"/>
</dbReference>
<dbReference type="SFLD" id="SFLDF00027">
    <property type="entry name" value="p-type_atpase"/>
    <property type="match status" value="1"/>
</dbReference>
<proteinExistence type="inferred from homology"/>
<dbReference type="SFLD" id="SFLDS00003">
    <property type="entry name" value="Haloacid_Dehalogenase"/>
    <property type="match status" value="1"/>
</dbReference>
<dbReference type="PANTHER" id="PTHR24092">
    <property type="entry name" value="PROBABLE PHOSPHOLIPID-TRANSPORTING ATPASE"/>
    <property type="match status" value="1"/>
</dbReference>
<keyword evidence="7 13" id="KW-1278">Translocase</keyword>
<dbReference type="NCBIfam" id="TIGR01652">
    <property type="entry name" value="ATPase-Plipid"/>
    <property type="match status" value="1"/>
</dbReference>
<dbReference type="SFLD" id="SFLDG00002">
    <property type="entry name" value="C1.7:_P-type_atpase_like"/>
    <property type="match status" value="1"/>
</dbReference>
<feature type="binding site" evidence="11">
    <location>
        <position position="682"/>
    </location>
    <ligand>
        <name>ATP</name>
        <dbReference type="ChEBI" id="CHEBI:30616"/>
    </ligand>
</feature>
<feature type="domain" description="P-type ATPase N-terminal" evidence="14">
    <location>
        <begin position="45"/>
        <end position="95"/>
    </location>
</feature>
<dbReference type="InParanoid" id="G0R2T2"/>
<dbReference type="PANTHER" id="PTHR24092:SF150">
    <property type="entry name" value="PHOSPHOLIPID-TRANSPORTING ATPASE"/>
    <property type="match status" value="1"/>
</dbReference>
<dbReference type="eggNOG" id="KOG0206">
    <property type="taxonomic scope" value="Eukaryota"/>
</dbReference>
<evidence type="ECO:0000256" key="7">
    <source>
        <dbReference type="ARBA" id="ARBA00022967"/>
    </source>
</evidence>
<evidence type="ECO:0000256" key="12">
    <source>
        <dbReference type="PIRSR" id="PIRSR606539-3"/>
    </source>
</evidence>
<feature type="binding site" evidence="12">
    <location>
        <position position="800"/>
    </location>
    <ligand>
        <name>Mg(2+)</name>
        <dbReference type="ChEBI" id="CHEBI:18420"/>
    </ligand>
</feature>
<feature type="binding site" evidence="11">
    <location>
        <position position="779"/>
    </location>
    <ligand>
        <name>ATP</name>
        <dbReference type="ChEBI" id="CHEBI:30616"/>
    </ligand>
</feature>
<feature type="binding site" evidence="12">
    <location>
        <position position="409"/>
    </location>
    <ligand>
        <name>Mg(2+)</name>
        <dbReference type="ChEBI" id="CHEBI:18420"/>
    </ligand>
</feature>
<feature type="binding site" evidence="11">
    <location>
        <position position="410"/>
    </location>
    <ligand>
        <name>ATP</name>
        <dbReference type="ChEBI" id="CHEBI:30616"/>
    </ligand>
</feature>
<dbReference type="EMBL" id="GL984282">
    <property type="protein sequence ID" value="EGR28204.1"/>
    <property type="molecule type" value="Genomic_DNA"/>
</dbReference>
<evidence type="ECO:0000259" key="14">
    <source>
        <dbReference type="Pfam" id="PF16209"/>
    </source>
</evidence>
<evidence type="ECO:0000256" key="9">
    <source>
        <dbReference type="ARBA" id="ARBA00023136"/>
    </source>
</evidence>
<keyword evidence="3 12" id="KW-0479">Metal-binding</keyword>
<dbReference type="InterPro" id="IPR023298">
    <property type="entry name" value="ATPase_P-typ_TM_dom_sf"/>
</dbReference>
<comment type="similarity">
    <text evidence="13">Belongs to the cation transport ATPase (P-type) (TC 3.A.3) family. Type IV subfamily.</text>
</comment>
<dbReference type="GO" id="GO:0005524">
    <property type="term" value="F:ATP binding"/>
    <property type="evidence" value="ECO:0007669"/>
    <property type="project" value="UniProtKB-UniRule"/>
</dbReference>
<comment type="subcellular location">
    <subcellularLocation>
        <location evidence="1 13">Membrane</location>
        <topology evidence="1 13">Multi-pass membrane protein</topology>
    </subcellularLocation>
</comment>
<feature type="transmembrane region" description="Helical" evidence="13">
    <location>
        <begin position="955"/>
        <end position="977"/>
    </location>
</feature>
<feature type="binding site" evidence="11">
    <location>
        <position position="411"/>
    </location>
    <ligand>
        <name>ATP</name>
        <dbReference type="ChEBI" id="CHEBI:30616"/>
    </ligand>
</feature>
<dbReference type="FunCoup" id="G0R2T2">
    <property type="interactions" value="5"/>
</dbReference>
<feature type="transmembrane region" description="Helical" evidence="13">
    <location>
        <begin position="904"/>
        <end position="925"/>
    </location>
</feature>
<feature type="binding site" evidence="12">
    <location>
        <position position="411"/>
    </location>
    <ligand>
        <name>Mg(2+)</name>
        <dbReference type="ChEBI" id="CHEBI:18420"/>
    </ligand>
</feature>
<feature type="transmembrane region" description="Helical" evidence="13">
    <location>
        <begin position="872"/>
        <end position="892"/>
    </location>
</feature>
<keyword evidence="2 13" id="KW-0812">Transmembrane</keyword>
<feature type="transmembrane region" description="Helical" evidence="13">
    <location>
        <begin position="1059"/>
        <end position="1080"/>
    </location>
</feature>
<evidence type="ECO:0000259" key="15">
    <source>
        <dbReference type="Pfam" id="PF16212"/>
    </source>
</evidence>
<dbReference type="SUPFAM" id="SSF81660">
    <property type="entry name" value="Metal cation-transporting ATPase, ATP-binding domain N"/>
    <property type="match status" value="1"/>
</dbReference>
<name>G0R2T2_ICHMU</name>
<evidence type="ECO:0000313" key="17">
    <source>
        <dbReference type="Proteomes" id="UP000008983"/>
    </source>
</evidence>
<dbReference type="Pfam" id="PF16212">
    <property type="entry name" value="PhoLip_ATPase_C"/>
    <property type="match status" value="1"/>
</dbReference>
<dbReference type="GO" id="GO:0045332">
    <property type="term" value="P:phospholipid translocation"/>
    <property type="evidence" value="ECO:0007669"/>
    <property type="project" value="TreeGrafter"/>
</dbReference>
<dbReference type="GO" id="GO:0000287">
    <property type="term" value="F:magnesium ion binding"/>
    <property type="evidence" value="ECO:0007669"/>
    <property type="project" value="UniProtKB-UniRule"/>
</dbReference>
<dbReference type="InterPro" id="IPR023214">
    <property type="entry name" value="HAD_sf"/>
</dbReference>
<feature type="transmembrane region" description="Helical" evidence="13">
    <location>
        <begin position="342"/>
        <end position="364"/>
    </location>
</feature>
<dbReference type="GO" id="GO:0016787">
    <property type="term" value="F:hydrolase activity"/>
    <property type="evidence" value="ECO:0007669"/>
    <property type="project" value="UniProtKB-KW"/>
</dbReference>
<dbReference type="InterPro" id="IPR023299">
    <property type="entry name" value="ATPase_P-typ_cyto_dom_N"/>
</dbReference>
<feature type="binding site" evidence="12">
    <location>
        <position position="804"/>
    </location>
    <ligand>
        <name>Mg(2+)</name>
        <dbReference type="ChEBI" id="CHEBI:18420"/>
    </ligand>
</feature>
<dbReference type="AlphaFoldDB" id="G0R2T2"/>
<dbReference type="GO" id="GO:0005886">
    <property type="term" value="C:plasma membrane"/>
    <property type="evidence" value="ECO:0007669"/>
    <property type="project" value="TreeGrafter"/>
</dbReference>
<dbReference type="SUPFAM" id="SSF56784">
    <property type="entry name" value="HAD-like"/>
    <property type="match status" value="1"/>
</dbReference>
<feature type="binding site" evidence="11">
    <location>
        <position position="598"/>
    </location>
    <ligand>
        <name>ATP</name>
        <dbReference type="ChEBI" id="CHEBI:30616"/>
    </ligand>
</feature>
<dbReference type="InterPro" id="IPR036412">
    <property type="entry name" value="HAD-like_sf"/>
</dbReference>
<dbReference type="InterPro" id="IPR006539">
    <property type="entry name" value="P-type_ATPase_IV"/>
</dbReference>
<comment type="cofactor">
    <cofactor evidence="12">
        <name>Mg(2+)</name>
        <dbReference type="ChEBI" id="CHEBI:18420"/>
    </cofactor>
</comment>
<evidence type="ECO:0000256" key="11">
    <source>
        <dbReference type="PIRSR" id="PIRSR606539-2"/>
    </source>
</evidence>
<dbReference type="Gene3D" id="3.40.50.1000">
    <property type="entry name" value="HAD superfamily/HAD-like"/>
    <property type="match status" value="1"/>
</dbReference>
<feature type="transmembrane region" description="Helical" evidence="13">
    <location>
        <begin position="989"/>
        <end position="1007"/>
    </location>
</feature>
<dbReference type="SUPFAM" id="SSF81653">
    <property type="entry name" value="Calcium ATPase, transduction domain A"/>
    <property type="match status" value="1"/>
</dbReference>
<feature type="binding site" evidence="11">
    <location>
        <position position="562"/>
    </location>
    <ligand>
        <name>ATP</name>
        <dbReference type="ChEBI" id="CHEBI:30616"/>
    </ligand>
</feature>
<dbReference type="Gene3D" id="2.70.150.10">
    <property type="entry name" value="Calcium-transporting ATPase, cytoplasmic transduction domain A"/>
    <property type="match status" value="1"/>
</dbReference>
<evidence type="ECO:0000256" key="10">
    <source>
        <dbReference type="PIRSR" id="PIRSR606539-1"/>
    </source>
</evidence>
<feature type="transmembrane region" description="Helical" evidence="13">
    <location>
        <begin position="303"/>
        <end position="322"/>
    </location>
</feature>
<keyword evidence="4 11" id="KW-0547">Nucleotide-binding</keyword>
<feature type="binding site" evidence="11">
    <location>
        <position position="804"/>
    </location>
    <ligand>
        <name>ATP</name>
        <dbReference type="ChEBI" id="CHEBI:30616"/>
    </ligand>
</feature>
<feature type="binding site" evidence="11">
    <location>
        <position position="537"/>
    </location>
    <ligand>
        <name>ATP</name>
        <dbReference type="ChEBI" id="CHEBI:30616"/>
    </ligand>
</feature>